<keyword evidence="6" id="KW-1185">Reference proteome</keyword>
<dbReference type="GO" id="GO:0016788">
    <property type="term" value="F:hydrolase activity, acting on ester bonds"/>
    <property type="evidence" value="ECO:0007669"/>
    <property type="project" value="InterPro"/>
</dbReference>
<feature type="binding site" evidence="4">
    <location>
        <position position="203"/>
    </location>
    <ligand>
        <name>a divalent metal cation</name>
        <dbReference type="ChEBI" id="CHEBI:60240"/>
        <label>1</label>
    </ligand>
</feature>
<dbReference type="InterPro" id="IPR018228">
    <property type="entry name" value="DNase_TatD-rel_CS"/>
</dbReference>
<gene>
    <name evidence="5" type="ORF">SOO65_19470</name>
</gene>
<feature type="binding site" evidence="4">
    <location>
        <position position="91"/>
    </location>
    <ligand>
        <name>a divalent metal cation</name>
        <dbReference type="ChEBI" id="CHEBI:60240"/>
        <label>1</label>
    </ligand>
</feature>
<proteinExistence type="inferred from homology"/>
<organism evidence="5 6">
    <name type="scientific">Peredibacter starrii</name>
    <dbReference type="NCBI Taxonomy" id="28202"/>
    <lineage>
        <taxon>Bacteria</taxon>
        <taxon>Pseudomonadati</taxon>
        <taxon>Bdellovibrionota</taxon>
        <taxon>Bacteriovoracia</taxon>
        <taxon>Bacteriovoracales</taxon>
        <taxon>Bacteriovoracaceae</taxon>
        <taxon>Peredibacter</taxon>
    </lineage>
</organism>
<dbReference type="GO" id="GO:0046872">
    <property type="term" value="F:metal ion binding"/>
    <property type="evidence" value="ECO:0007669"/>
    <property type="project" value="UniProtKB-KW"/>
</dbReference>
<evidence type="ECO:0000256" key="4">
    <source>
        <dbReference type="PIRSR" id="PIRSR005902-1"/>
    </source>
</evidence>
<dbReference type="SUPFAM" id="SSF51556">
    <property type="entry name" value="Metallo-dependent hydrolases"/>
    <property type="match status" value="1"/>
</dbReference>
<evidence type="ECO:0000256" key="3">
    <source>
        <dbReference type="ARBA" id="ARBA00022801"/>
    </source>
</evidence>
<dbReference type="NCBIfam" id="TIGR00010">
    <property type="entry name" value="YchF/TatD family DNA exonuclease"/>
    <property type="match status" value="1"/>
</dbReference>
<dbReference type="InterPro" id="IPR032466">
    <property type="entry name" value="Metal_Hydrolase"/>
</dbReference>
<feature type="binding site" evidence="4">
    <location>
        <position position="6"/>
    </location>
    <ligand>
        <name>a divalent metal cation</name>
        <dbReference type="ChEBI" id="CHEBI:60240"/>
        <label>1</label>
    </ligand>
</feature>
<dbReference type="RefSeq" id="WP_321394517.1">
    <property type="nucleotide sequence ID" value="NZ_CP139487.1"/>
</dbReference>
<name>A0AAX4HP32_9BACT</name>
<keyword evidence="2 4" id="KW-0479">Metal-binding</keyword>
<evidence type="ECO:0000313" key="5">
    <source>
        <dbReference type="EMBL" id="WPU64878.1"/>
    </source>
</evidence>
<dbReference type="GO" id="GO:0004536">
    <property type="term" value="F:DNA nuclease activity"/>
    <property type="evidence" value="ECO:0007669"/>
    <property type="project" value="InterPro"/>
</dbReference>
<evidence type="ECO:0000313" key="6">
    <source>
        <dbReference type="Proteomes" id="UP001324634"/>
    </source>
</evidence>
<dbReference type="Gene3D" id="3.20.20.140">
    <property type="entry name" value="Metal-dependent hydrolases"/>
    <property type="match status" value="1"/>
</dbReference>
<accession>A0AAX4HP32</accession>
<evidence type="ECO:0000256" key="2">
    <source>
        <dbReference type="ARBA" id="ARBA00022723"/>
    </source>
</evidence>
<dbReference type="AlphaFoldDB" id="A0AAX4HP32"/>
<evidence type="ECO:0000256" key="1">
    <source>
        <dbReference type="ARBA" id="ARBA00009275"/>
    </source>
</evidence>
<feature type="binding site" evidence="4">
    <location>
        <position position="153"/>
    </location>
    <ligand>
        <name>a divalent metal cation</name>
        <dbReference type="ChEBI" id="CHEBI:60240"/>
        <label>2</label>
    </ligand>
</feature>
<reference evidence="5 6" key="1">
    <citation type="submission" date="2023-11" db="EMBL/GenBank/DDBJ databases">
        <title>Peredibacter starrii A3.12.</title>
        <authorList>
            <person name="Mitchell R.J."/>
        </authorList>
    </citation>
    <scope>NUCLEOTIDE SEQUENCE [LARGE SCALE GENOMIC DNA]</scope>
    <source>
        <strain evidence="5 6">A3.12</strain>
    </source>
</reference>
<dbReference type="InterPro" id="IPR001130">
    <property type="entry name" value="TatD-like"/>
</dbReference>
<dbReference type="EMBL" id="CP139487">
    <property type="protein sequence ID" value="WPU64878.1"/>
    <property type="molecule type" value="Genomic_DNA"/>
</dbReference>
<feature type="binding site" evidence="4">
    <location>
        <position position="127"/>
    </location>
    <ligand>
        <name>a divalent metal cation</name>
        <dbReference type="ChEBI" id="CHEBI:60240"/>
        <label>2</label>
    </ligand>
</feature>
<dbReference type="Proteomes" id="UP001324634">
    <property type="component" value="Chromosome"/>
</dbReference>
<dbReference type="PROSITE" id="PS01090">
    <property type="entry name" value="TATD_2"/>
    <property type="match status" value="1"/>
</dbReference>
<dbReference type="PIRSF" id="PIRSF005902">
    <property type="entry name" value="DNase_TatD"/>
    <property type="match status" value="1"/>
</dbReference>
<dbReference type="KEGG" id="psti:SOO65_19470"/>
<dbReference type="InterPro" id="IPR015991">
    <property type="entry name" value="TatD/YcfH-like"/>
</dbReference>
<feature type="binding site" evidence="4">
    <location>
        <position position="8"/>
    </location>
    <ligand>
        <name>a divalent metal cation</name>
        <dbReference type="ChEBI" id="CHEBI:60240"/>
        <label>1</label>
    </ligand>
</feature>
<dbReference type="CDD" id="cd01310">
    <property type="entry name" value="TatD_DNAse"/>
    <property type="match status" value="1"/>
</dbReference>
<protein>
    <submittedName>
        <fullName evidence="5">TatD family hydrolase</fullName>
        <ecNumber evidence="5">3.1.-.-</ecNumber>
    </submittedName>
</protein>
<dbReference type="PANTHER" id="PTHR46124">
    <property type="entry name" value="D-AMINOACYL-TRNA DEACYLASE"/>
    <property type="match status" value="1"/>
</dbReference>
<dbReference type="PANTHER" id="PTHR46124:SF2">
    <property type="entry name" value="D-AMINOACYL-TRNA DEACYLASE"/>
    <property type="match status" value="1"/>
</dbReference>
<keyword evidence="3 5" id="KW-0378">Hydrolase</keyword>
<dbReference type="Pfam" id="PF01026">
    <property type="entry name" value="TatD_DNase"/>
    <property type="match status" value="1"/>
</dbReference>
<comment type="similarity">
    <text evidence="1">Belongs to the metallo-dependent hydrolases superfamily. TatD-type hydrolase family.</text>
</comment>
<dbReference type="FunFam" id="3.20.20.140:FF:000005">
    <property type="entry name" value="TatD family hydrolase"/>
    <property type="match status" value="1"/>
</dbReference>
<sequence>MFIETHCHLDYLKALPLEEIRKLISEAGIQKVVTIGVDPLNLDKVQELSQNCPEVYYTQGIHPHDAKEATDVEFNKIRTRGAEPKMVAVGEIGLDYHYNNSPPEIQKTVFEQQLQIACDLDLPVVIHTREADEDTKAILRNFSSKLKRRGVIHSFTSSLDLAEFVLGEGYYIGFNGIITFKKAENVQEVVKITPTSKILFETDSPFLTPVPHRGKENAPYYLPFVAAKIAELKNVDLEKLKAEVYQNSFSCFSKLANS</sequence>
<dbReference type="EC" id="3.1.-.-" evidence="5"/>